<dbReference type="OrthoDB" id="9803580at2"/>
<comment type="caution">
    <text evidence="15">The sequence shown here is derived from an EMBL/GenBank/DDBJ whole genome shotgun (WGS) entry which is preliminary data.</text>
</comment>
<dbReference type="Gene3D" id="3.40.50.720">
    <property type="entry name" value="NAD(P)-binding Rossmann-like Domain"/>
    <property type="match status" value="1"/>
</dbReference>
<organism evidence="15 16">
    <name type="scientific">Pedobacter kyonggii</name>
    <dbReference type="NCBI Taxonomy" id="1926871"/>
    <lineage>
        <taxon>Bacteria</taxon>
        <taxon>Pseudomonadati</taxon>
        <taxon>Bacteroidota</taxon>
        <taxon>Sphingobacteriia</taxon>
        <taxon>Sphingobacteriales</taxon>
        <taxon>Sphingobacteriaceae</taxon>
        <taxon>Pedobacter</taxon>
    </lineage>
</organism>
<dbReference type="AlphaFoldDB" id="A0A4Q9H7Z6"/>
<dbReference type="GO" id="GO:0004488">
    <property type="term" value="F:methylenetetrahydrofolate dehydrogenase (NADP+) activity"/>
    <property type="evidence" value="ECO:0007669"/>
    <property type="project" value="UniProtKB-UniRule"/>
</dbReference>
<dbReference type="InterPro" id="IPR020867">
    <property type="entry name" value="THF_DH/CycHdrlase_CS"/>
</dbReference>
<dbReference type="InterPro" id="IPR046346">
    <property type="entry name" value="Aminoacid_DH-like_N_sf"/>
</dbReference>
<keyword evidence="16" id="KW-1185">Reference proteome</keyword>
<dbReference type="GO" id="GO:0004477">
    <property type="term" value="F:methenyltetrahydrofolate cyclohydrolase activity"/>
    <property type="evidence" value="ECO:0007669"/>
    <property type="project" value="UniProtKB-UniRule"/>
</dbReference>
<dbReference type="InterPro" id="IPR000672">
    <property type="entry name" value="THF_DH/CycHdrlase"/>
</dbReference>
<evidence type="ECO:0000256" key="4">
    <source>
        <dbReference type="ARBA" id="ARBA00022605"/>
    </source>
</evidence>
<dbReference type="Proteomes" id="UP000291819">
    <property type="component" value="Unassembled WGS sequence"/>
</dbReference>
<dbReference type="EMBL" id="SIXF01000030">
    <property type="protein sequence ID" value="TBO39997.1"/>
    <property type="molecule type" value="Genomic_DNA"/>
</dbReference>
<evidence type="ECO:0000256" key="8">
    <source>
        <dbReference type="ARBA" id="ARBA00023002"/>
    </source>
</evidence>
<proteinExistence type="inferred from homology"/>
<keyword evidence="9 12" id="KW-0368">Histidine biosynthesis</keyword>
<dbReference type="InterPro" id="IPR036291">
    <property type="entry name" value="NAD(P)-bd_dom_sf"/>
</dbReference>
<dbReference type="UniPathway" id="UPA00193"/>
<comment type="catalytic activity">
    <reaction evidence="12">
        <text>(6R)-5,10-methylene-5,6,7,8-tetrahydrofolate + NADP(+) = (6R)-5,10-methenyltetrahydrofolate + NADPH</text>
        <dbReference type="Rhea" id="RHEA:22812"/>
        <dbReference type="ChEBI" id="CHEBI:15636"/>
        <dbReference type="ChEBI" id="CHEBI:57455"/>
        <dbReference type="ChEBI" id="CHEBI:57783"/>
        <dbReference type="ChEBI" id="CHEBI:58349"/>
        <dbReference type="EC" id="1.5.1.5"/>
    </reaction>
</comment>
<protein>
    <recommendedName>
        <fullName evidence="12">Bifunctional protein FolD</fullName>
    </recommendedName>
    <domain>
        <recommendedName>
            <fullName evidence="12">Methylenetetrahydrofolate dehydrogenase</fullName>
            <ecNumber evidence="12">1.5.1.5</ecNumber>
        </recommendedName>
    </domain>
    <domain>
        <recommendedName>
            <fullName evidence="12">Methenyltetrahydrofolate cyclohydrolase</fullName>
            <ecNumber evidence="12">3.5.4.9</ecNumber>
        </recommendedName>
    </domain>
</protein>
<dbReference type="GO" id="GO:0005829">
    <property type="term" value="C:cytosol"/>
    <property type="evidence" value="ECO:0007669"/>
    <property type="project" value="TreeGrafter"/>
</dbReference>
<dbReference type="FunFam" id="3.40.50.10860:FF:000005">
    <property type="entry name" value="C-1-tetrahydrofolate synthase, cytoplasmic, putative"/>
    <property type="match status" value="1"/>
</dbReference>
<dbReference type="Gene3D" id="3.40.50.10860">
    <property type="entry name" value="Leucine Dehydrogenase, chain A, domain 1"/>
    <property type="match status" value="1"/>
</dbReference>
<name>A0A4Q9H7Z6_9SPHI</name>
<feature type="binding site" evidence="12">
    <location>
        <position position="247"/>
    </location>
    <ligand>
        <name>NADP(+)</name>
        <dbReference type="ChEBI" id="CHEBI:58349"/>
    </ligand>
</feature>
<evidence type="ECO:0000256" key="9">
    <source>
        <dbReference type="ARBA" id="ARBA00023102"/>
    </source>
</evidence>
<dbReference type="GO" id="GO:0006164">
    <property type="term" value="P:purine nucleotide biosynthetic process"/>
    <property type="evidence" value="ECO:0007669"/>
    <property type="project" value="UniProtKB-KW"/>
</dbReference>
<keyword evidence="3 12" id="KW-0554">One-carbon metabolism</keyword>
<dbReference type="InterPro" id="IPR020631">
    <property type="entry name" value="THF_DH/CycHdrlase_NAD-bd_dom"/>
</dbReference>
<comment type="pathway">
    <text evidence="1 12">One-carbon metabolism; tetrahydrofolate interconversion.</text>
</comment>
<evidence type="ECO:0000259" key="14">
    <source>
        <dbReference type="Pfam" id="PF02882"/>
    </source>
</evidence>
<evidence type="ECO:0000256" key="5">
    <source>
        <dbReference type="ARBA" id="ARBA00022755"/>
    </source>
</evidence>
<dbReference type="GO" id="GO:0009086">
    <property type="term" value="P:methionine biosynthetic process"/>
    <property type="evidence" value="ECO:0007669"/>
    <property type="project" value="UniProtKB-KW"/>
</dbReference>
<dbReference type="SUPFAM" id="SSF53223">
    <property type="entry name" value="Aminoacid dehydrogenase-like, N-terminal domain"/>
    <property type="match status" value="1"/>
</dbReference>
<dbReference type="PROSITE" id="PS00766">
    <property type="entry name" value="THF_DHG_CYH_1"/>
    <property type="match status" value="1"/>
</dbReference>
<evidence type="ECO:0000256" key="10">
    <source>
        <dbReference type="ARBA" id="ARBA00023167"/>
    </source>
</evidence>
<comment type="similarity">
    <text evidence="12">Belongs to the tetrahydrofolate dehydrogenase/cyclohydrolase family.</text>
</comment>
<evidence type="ECO:0000256" key="3">
    <source>
        <dbReference type="ARBA" id="ARBA00022563"/>
    </source>
</evidence>
<dbReference type="Pfam" id="PF00763">
    <property type="entry name" value="THF_DHG_CYH"/>
    <property type="match status" value="1"/>
</dbReference>
<dbReference type="RefSeq" id="WP_131031960.1">
    <property type="nucleotide sequence ID" value="NZ_SIXF01000030.1"/>
</dbReference>
<evidence type="ECO:0000256" key="6">
    <source>
        <dbReference type="ARBA" id="ARBA00022801"/>
    </source>
</evidence>
<evidence type="ECO:0000256" key="7">
    <source>
        <dbReference type="ARBA" id="ARBA00022857"/>
    </source>
</evidence>
<keyword evidence="6 12" id="KW-0378">Hydrolase</keyword>
<dbReference type="FunFam" id="3.40.50.720:FF:000189">
    <property type="entry name" value="Bifunctional protein FolD"/>
    <property type="match status" value="1"/>
</dbReference>
<feature type="binding site" evidence="12">
    <location>
        <begin position="177"/>
        <end position="179"/>
    </location>
    <ligand>
        <name>NADP(+)</name>
        <dbReference type="ChEBI" id="CHEBI:58349"/>
    </ligand>
</feature>
<dbReference type="EC" id="1.5.1.5" evidence="12"/>
<gene>
    <name evidence="12" type="primary">folD</name>
    <name evidence="15" type="ORF">EYS08_21060</name>
</gene>
<reference evidence="15 16" key="1">
    <citation type="submission" date="2019-02" db="EMBL/GenBank/DDBJ databases">
        <title>Pedobacter kyonggii whole genome sequence analysis.</title>
        <authorList>
            <person name="Dahal R.H."/>
        </authorList>
    </citation>
    <scope>NUCLEOTIDE SEQUENCE [LARGE SCALE GENOMIC DNA]</scope>
    <source>
        <strain evidence="15 16">K-4-11-1</strain>
    </source>
</reference>
<dbReference type="EC" id="3.5.4.9" evidence="12"/>
<comment type="subunit">
    <text evidence="2 12">Homodimer.</text>
</comment>
<keyword evidence="8 12" id="KW-0560">Oxidoreductase</keyword>
<keyword evidence="10 12" id="KW-0486">Methionine biosynthesis</keyword>
<dbReference type="Pfam" id="PF02882">
    <property type="entry name" value="THF_DHG_CYH_C"/>
    <property type="match status" value="1"/>
</dbReference>
<dbReference type="PANTHER" id="PTHR48099:SF5">
    <property type="entry name" value="C-1-TETRAHYDROFOLATE SYNTHASE, CYTOPLASMIC"/>
    <property type="match status" value="1"/>
</dbReference>
<comment type="catalytic activity">
    <reaction evidence="12">
        <text>(6R)-5,10-methenyltetrahydrofolate + H2O = (6R)-10-formyltetrahydrofolate + H(+)</text>
        <dbReference type="Rhea" id="RHEA:23700"/>
        <dbReference type="ChEBI" id="CHEBI:15377"/>
        <dbReference type="ChEBI" id="CHEBI:15378"/>
        <dbReference type="ChEBI" id="CHEBI:57455"/>
        <dbReference type="ChEBI" id="CHEBI:195366"/>
        <dbReference type="EC" id="3.5.4.9"/>
    </reaction>
</comment>
<evidence type="ECO:0000313" key="15">
    <source>
        <dbReference type="EMBL" id="TBO39997.1"/>
    </source>
</evidence>
<dbReference type="PRINTS" id="PR00085">
    <property type="entry name" value="THFDHDRGNASE"/>
</dbReference>
<feature type="domain" description="Tetrahydrofolate dehydrogenase/cyclohydrolase NAD(P)-binding" evidence="14">
    <location>
        <begin position="151"/>
        <end position="302"/>
    </location>
</feature>
<keyword evidence="5 12" id="KW-0658">Purine biosynthesis</keyword>
<comment type="caution">
    <text evidence="12">Lacks conserved residue(s) required for the propagation of feature annotation.</text>
</comment>
<evidence type="ECO:0000256" key="2">
    <source>
        <dbReference type="ARBA" id="ARBA00011738"/>
    </source>
</evidence>
<keyword evidence="4 12" id="KW-0028">Amino-acid biosynthesis</keyword>
<evidence type="ECO:0000259" key="13">
    <source>
        <dbReference type="Pfam" id="PF00763"/>
    </source>
</evidence>
<dbReference type="GO" id="GO:0035999">
    <property type="term" value="P:tetrahydrofolate interconversion"/>
    <property type="evidence" value="ECO:0007669"/>
    <property type="project" value="UniProtKB-UniRule"/>
</dbReference>
<dbReference type="PANTHER" id="PTHR48099">
    <property type="entry name" value="C-1-TETRAHYDROFOLATE SYNTHASE, CYTOPLASMIC-RELATED"/>
    <property type="match status" value="1"/>
</dbReference>
<evidence type="ECO:0000256" key="1">
    <source>
        <dbReference type="ARBA" id="ARBA00004777"/>
    </source>
</evidence>
<evidence type="ECO:0000313" key="16">
    <source>
        <dbReference type="Proteomes" id="UP000291819"/>
    </source>
</evidence>
<dbReference type="GO" id="GO:0000105">
    <property type="term" value="P:L-histidine biosynthetic process"/>
    <property type="evidence" value="ECO:0007669"/>
    <property type="project" value="UniProtKB-KW"/>
</dbReference>
<sequence length="306" mass="33183">MSDANSKSPSGDLGVLLDGKYVSEKIKIQIAEEAAEFLNKSGRKPHLVAILVGNDGGSETYVASKMKNCEKVGFKSSLHRYDNSVTEAELLAKIEEINQDDDVDGLIVQLPLPKHIDPEKVTEKIDHRKDVDGFHPVNLGRMMRNLPCFIPATPYGILLMLEEYNIDTTGMHCVVVGRSNIVGSPMSILMARNANPGNCTVTLTHSRTKDLKEQVLQADIVIAAIGKKNFVTADMVKPGAIIIDVGINRETSAETKSGFKLYGDVDFENVAAKASYITPVPGGVGLMTIVGLLKNTLASARKEIYS</sequence>
<dbReference type="InterPro" id="IPR020630">
    <property type="entry name" value="THF_DH/CycHdrlase_cat_dom"/>
</dbReference>
<keyword evidence="7 12" id="KW-0521">NADP</keyword>
<dbReference type="CDD" id="cd01080">
    <property type="entry name" value="NAD_bind_m-THF_DH_Cyclohyd"/>
    <property type="match status" value="1"/>
</dbReference>
<feature type="domain" description="Tetrahydrofolate dehydrogenase/cyclohydrolase catalytic" evidence="13">
    <location>
        <begin position="17"/>
        <end position="132"/>
    </location>
</feature>
<accession>A0A4Q9H7Z6</accession>
<dbReference type="SUPFAM" id="SSF51735">
    <property type="entry name" value="NAD(P)-binding Rossmann-fold domains"/>
    <property type="match status" value="1"/>
</dbReference>
<evidence type="ECO:0000256" key="12">
    <source>
        <dbReference type="HAMAP-Rule" id="MF_01576"/>
    </source>
</evidence>
<comment type="function">
    <text evidence="12">Catalyzes the oxidation of 5,10-methylenetetrahydrofolate to 5,10-methenyltetrahydrofolate and then the hydrolysis of 5,10-methenyltetrahydrofolate to 10-formyltetrahydrofolate.</text>
</comment>
<keyword evidence="11 12" id="KW-0511">Multifunctional enzyme</keyword>
<dbReference type="HAMAP" id="MF_01576">
    <property type="entry name" value="THF_DHG_CYH"/>
    <property type="match status" value="1"/>
</dbReference>
<evidence type="ECO:0000256" key="11">
    <source>
        <dbReference type="ARBA" id="ARBA00023268"/>
    </source>
</evidence>